<accession>A0A9Q1BG72</accession>
<organism evidence="3 4">
    <name type="scientific">Holothuria leucospilota</name>
    <name type="common">Black long sea cucumber</name>
    <name type="synonym">Mertensiothuria leucospilota</name>
    <dbReference type="NCBI Taxonomy" id="206669"/>
    <lineage>
        <taxon>Eukaryota</taxon>
        <taxon>Metazoa</taxon>
        <taxon>Echinodermata</taxon>
        <taxon>Eleutherozoa</taxon>
        <taxon>Echinozoa</taxon>
        <taxon>Holothuroidea</taxon>
        <taxon>Aspidochirotacea</taxon>
        <taxon>Aspidochirotida</taxon>
        <taxon>Holothuriidae</taxon>
        <taxon>Holothuria</taxon>
    </lineage>
</organism>
<dbReference type="InterPro" id="IPR001611">
    <property type="entry name" value="Leu-rich_rpt"/>
</dbReference>
<dbReference type="PANTHER" id="PTHR24366">
    <property type="entry name" value="IG(IMMUNOGLOBULIN) AND LRR(LEUCINE RICH REPEAT) DOMAINS"/>
    <property type="match status" value="1"/>
</dbReference>
<dbReference type="Proteomes" id="UP001152320">
    <property type="component" value="Chromosome 19"/>
</dbReference>
<keyword evidence="1" id="KW-0433">Leucine-rich repeat</keyword>
<reference evidence="3" key="1">
    <citation type="submission" date="2021-10" db="EMBL/GenBank/DDBJ databases">
        <title>Tropical sea cucumber genome reveals ecological adaptation and Cuvierian tubules defense mechanism.</title>
        <authorList>
            <person name="Chen T."/>
        </authorList>
    </citation>
    <scope>NUCLEOTIDE SEQUENCE</scope>
    <source>
        <strain evidence="3">Nanhai2018</strain>
        <tissue evidence="3">Muscle</tissue>
    </source>
</reference>
<protein>
    <submittedName>
        <fullName evidence="3">Leucine-rich repeat-containing protein 15</fullName>
    </submittedName>
</protein>
<evidence type="ECO:0000313" key="4">
    <source>
        <dbReference type="Proteomes" id="UP001152320"/>
    </source>
</evidence>
<comment type="caution">
    <text evidence="3">The sequence shown here is derived from an EMBL/GenBank/DDBJ whole genome shotgun (WGS) entry which is preliminary data.</text>
</comment>
<evidence type="ECO:0000256" key="2">
    <source>
        <dbReference type="ARBA" id="ARBA00022737"/>
    </source>
</evidence>
<evidence type="ECO:0000313" key="3">
    <source>
        <dbReference type="EMBL" id="KAJ8023462.1"/>
    </source>
</evidence>
<dbReference type="AlphaFoldDB" id="A0A9Q1BG72"/>
<dbReference type="SMART" id="SM00369">
    <property type="entry name" value="LRR_TYP"/>
    <property type="match status" value="7"/>
</dbReference>
<name>A0A9Q1BG72_HOLLE</name>
<dbReference type="SUPFAM" id="SSF52058">
    <property type="entry name" value="L domain-like"/>
    <property type="match status" value="1"/>
</dbReference>
<dbReference type="PROSITE" id="PS51450">
    <property type="entry name" value="LRR"/>
    <property type="match status" value="1"/>
</dbReference>
<keyword evidence="4" id="KW-1185">Reference proteome</keyword>
<dbReference type="Pfam" id="PF13855">
    <property type="entry name" value="LRR_8"/>
    <property type="match status" value="3"/>
</dbReference>
<sequence>MICVQVCEYKYLLQKADCDERNLDHVPSSTGCENSTTLSLERNHIKQLLAESFLEFNNLENLYMSDNNLSMIQSGTFINMKHLQNLFLSDNDIRELRNDTFVGARSLRRINLNRNSILDIGKHAFHNLSKLVALHLSHNIIQYLQPTVFHGLKNLQRLALDNNALENFDNQTFKGLTQLISLSLHGNKLTQLPNGLFEGLTCVQEIVLSENGLHKLPLSSVLGITSINRLYLDHNDFKTTAIFTSYLRVTHEQLNIGDNPFECDCDFKEIQEWYRNVSQEYFLGTSVMCSIRNVTYNLGNLLPFNCNKYFSTSSHSPMTPVRISSTSDQSLLTNDLLTTQRNDEIGCNTTGWKIATALLSLYSIACTFALILLRAEIIQLFQNIYVAVPG</sequence>
<dbReference type="Gene3D" id="3.80.10.10">
    <property type="entry name" value="Ribonuclease Inhibitor"/>
    <property type="match status" value="2"/>
</dbReference>
<proteinExistence type="predicted"/>
<dbReference type="EMBL" id="JAIZAY010000019">
    <property type="protein sequence ID" value="KAJ8023462.1"/>
    <property type="molecule type" value="Genomic_DNA"/>
</dbReference>
<gene>
    <name evidence="3" type="ORF">HOLleu_35915</name>
</gene>
<keyword evidence="2" id="KW-0677">Repeat</keyword>
<dbReference type="OrthoDB" id="8400687at2759"/>
<evidence type="ECO:0000256" key="1">
    <source>
        <dbReference type="ARBA" id="ARBA00022614"/>
    </source>
</evidence>
<dbReference type="InterPro" id="IPR003591">
    <property type="entry name" value="Leu-rich_rpt_typical-subtyp"/>
</dbReference>
<dbReference type="InterPro" id="IPR032675">
    <property type="entry name" value="LRR_dom_sf"/>
</dbReference>